<dbReference type="Gene3D" id="3.40.710.10">
    <property type="entry name" value="DD-peptidase/beta-lactamase superfamily"/>
    <property type="match status" value="1"/>
</dbReference>
<dbReference type="EMBL" id="VSRL01000018">
    <property type="protein sequence ID" value="NKE56734.1"/>
    <property type="molecule type" value="Genomic_DNA"/>
</dbReference>
<dbReference type="InterPro" id="IPR001466">
    <property type="entry name" value="Beta-lactam-related"/>
</dbReference>
<comment type="caution">
    <text evidence="3">The sequence shown here is derived from an EMBL/GenBank/DDBJ whole genome shotgun (WGS) entry which is preliminary data.</text>
</comment>
<keyword evidence="4" id="KW-1185">Reference proteome</keyword>
<dbReference type="InterPro" id="IPR012338">
    <property type="entry name" value="Beta-lactam/transpept-like"/>
</dbReference>
<reference evidence="3 4" key="1">
    <citation type="submission" date="2019-08" db="EMBL/GenBank/DDBJ databases">
        <title>Lentzea from Indian Himalayas.</title>
        <authorList>
            <person name="Mandal S."/>
            <person name="Mallick Gupta A."/>
            <person name="Maiti P.K."/>
            <person name="Sarkar J."/>
            <person name="Mandal S."/>
        </authorList>
    </citation>
    <scope>NUCLEOTIDE SEQUENCE [LARGE SCALE GENOMIC DNA]</scope>
    <source>
        <strain evidence="3 4">PSKA42</strain>
    </source>
</reference>
<evidence type="ECO:0000313" key="4">
    <source>
        <dbReference type="Proteomes" id="UP001515943"/>
    </source>
</evidence>
<evidence type="ECO:0000313" key="3">
    <source>
        <dbReference type="EMBL" id="NKE56734.1"/>
    </source>
</evidence>
<dbReference type="SUPFAM" id="SSF56601">
    <property type="entry name" value="beta-lactamase/transpeptidase-like"/>
    <property type="match status" value="1"/>
</dbReference>
<feature type="domain" description="Beta-lactamase-related" evidence="2">
    <location>
        <begin position="47"/>
        <end position="345"/>
    </location>
</feature>
<protein>
    <submittedName>
        <fullName evidence="3">Beta-lactamase family protein</fullName>
    </submittedName>
</protein>
<dbReference type="Proteomes" id="UP001515943">
    <property type="component" value="Unassembled WGS sequence"/>
</dbReference>
<dbReference type="PANTHER" id="PTHR46825:SF7">
    <property type="entry name" value="D-ALANYL-D-ALANINE CARBOXYPEPTIDASE"/>
    <property type="match status" value="1"/>
</dbReference>
<organism evidence="3 4">
    <name type="scientific">Lentzea indica</name>
    <dbReference type="NCBI Taxonomy" id="2604800"/>
    <lineage>
        <taxon>Bacteria</taxon>
        <taxon>Bacillati</taxon>
        <taxon>Actinomycetota</taxon>
        <taxon>Actinomycetes</taxon>
        <taxon>Pseudonocardiales</taxon>
        <taxon>Pseudonocardiaceae</taxon>
        <taxon>Lentzea</taxon>
    </lineage>
</organism>
<evidence type="ECO:0000256" key="1">
    <source>
        <dbReference type="SAM" id="SignalP"/>
    </source>
</evidence>
<feature type="chain" id="PRO_5046639397" evidence="1">
    <location>
        <begin position="38"/>
        <end position="374"/>
    </location>
</feature>
<feature type="signal peptide" evidence="1">
    <location>
        <begin position="1"/>
        <end position="37"/>
    </location>
</feature>
<keyword evidence="1" id="KW-0732">Signal</keyword>
<gene>
    <name evidence="3" type="ORF">FXN61_07760</name>
</gene>
<proteinExistence type="predicted"/>
<dbReference type="InterPro" id="IPR050491">
    <property type="entry name" value="AmpC-like"/>
</dbReference>
<dbReference type="PANTHER" id="PTHR46825">
    <property type="entry name" value="D-ALANYL-D-ALANINE-CARBOXYPEPTIDASE/ENDOPEPTIDASE AMPH"/>
    <property type="match status" value="1"/>
</dbReference>
<name>A0ABX1FD71_9PSEU</name>
<dbReference type="Pfam" id="PF00144">
    <property type="entry name" value="Beta-lactamase"/>
    <property type="match status" value="1"/>
</dbReference>
<evidence type="ECO:0000259" key="2">
    <source>
        <dbReference type="Pfam" id="PF00144"/>
    </source>
</evidence>
<accession>A0ABX1FD71</accession>
<sequence length="374" mass="39998">MRSQSDGGRVAAMGIRLVATVTAASLLALTTAGVASADTSADRKVIQQAMDQLTSGGGALGVQVRVTDGRQRFTARSGKAELDSDRPVPLDGRFRVGSITKTFVSTVTLQLAGEGKVDLDAPVVRYLPGLIDNRITVRQVLQHTSGLYNYTNALPLNPDEFEKIRYKHWSPQELLAISTSKPLDFEPGTKWSYSNTNYIVAGLLIEKLTGKPYEKAVEQRILKPLRLNDTEVPGDNPNIKGPHAHGYWTANGKPSDITRINPSVAWAAGEMISTTRDLDTFIVALTSGKLLKPAQQQELAKTTAVSPDYGLGLSVQTLPCGTKVVGHGGGIPGYSSDLITTPDNKKRLELSATSAPVSGDPGQAYGKLLDAVFC</sequence>